<evidence type="ECO:0000313" key="1">
    <source>
        <dbReference type="EMBL" id="CAL1388449.1"/>
    </source>
</evidence>
<name>A0AAV2ERL0_9ROSI</name>
<organism evidence="1 2">
    <name type="scientific">Linum trigynum</name>
    <dbReference type="NCBI Taxonomy" id="586398"/>
    <lineage>
        <taxon>Eukaryota</taxon>
        <taxon>Viridiplantae</taxon>
        <taxon>Streptophyta</taxon>
        <taxon>Embryophyta</taxon>
        <taxon>Tracheophyta</taxon>
        <taxon>Spermatophyta</taxon>
        <taxon>Magnoliopsida</taxon>
        <taxon>eudicotyledons</taxon>
        <taxon>Gunneridae</taxon>
        <taxon>Pentapetalae</taxon>
        <taxon>rosids</taxon>
        <taxon>fabids</taxon>
        <taxon>Malpighiales</taxon>
        <taxon>Linaceae</taxon>
        <taxon>Linum</taxon>
    </lineage>
</organism>
<evidence type="ECO:0000313" key="2">
    <source>
        <dbReference type="Proteomes" id="UP001497516"/>
    </source>
</evidence>
<proteinExistence type="predicted"/>
<gene>
    <name evidence="1" type="ORF">LTRI10_LOCUS29377</name>
</gene>
<accession>A0AAV2ERL0</accession>
<dbReference type="AlphaFoldDB" id="A0AAV2ERL0"/>
<dbReference type="Proteomes" id="UP001497516">
    <property type="component" value="Chromosome 5"/>
</dbReference>
<dbReference type="EMBL" id="OZ034818">
    <property type="protein sequence ID" value="CAL1388449.1"/>
    <property type="molecule type" value="Genomic_DNA"/>
</dbReference>
<reference evidence="1 2" key="1">
    <citation type="submission" date="2024-04" db="EMBL/GenBank/DDBJ databases">
        <authorList>
            <person name="Fracassetti M."/>
        </authorList>
    </citation>
    <scope>NUCLEOTIDE SEQUENCE [LARGE SCALE GENOMIC DNA]</scope>
</reference>
<sequence length="101" mass="11209">MKFQVNRVLNSGRHSGWRLGNSTMGFLSLMFTGVESSLRDVDDSGNTVIAGQFIDQPEGPDRRQLLVLFEGSRQLVMSPGFLCNESSFNSWYGLGFGEILT</sequence>
<keyword evidence="2" id="KW-1185">Reference proteome</keyword>
<protein>
    <submittedName>
        <fullName evidence="1">Uncharacterized protein</fullName>
    </submittedName>
</protein>